<feature type="region of interest" description="Disordered" evidence="1">
    <location>
        <begin position="108"/>
        <end position="208"/>
    </location>
</feature>
<comment type="caution">
    <text evidence="2">The sequence shown here is derived from an EMBL/GenBank/DDBJ whole genome shotgun (WGS) entry which is preliminary data.</text>
</comment>
<name>A0AAV7PC07_PLEWA</name>
<dbReference type="AlphaFoldDB" id="A0AAV7PC07"/>
<protein>
    <submittedName>
        <fullName evidence="2">Uncharacterized protein</fullName>
    </submittedName>
</protein>
<feature type="compositionally biased region" description="Polar residues" evidence="1">
    <location>
        <begin position="1"/>
        <end position="11"/>
    </location>
</feature>
<gene>
    <name evidence="2" type="ORF">NDU88_004286</name>
</gene>
<accession>A0AAV7PC07</accession>
<organism evidence="2 3">
    <name type="scientific">Pleurodeles waltl</name>
    <name type="common">Iberian ribbed newt</name>
    <dbReference type="NCBI Taxonomy" id="8319"/>
    <lineage>
        <taxon>Eukaryota</taxon>
        <taxon>Metazoa</taxon>
        <taxon>Chordata</taxon>
        <taxon>Craniata</taxon>
        <taxon>Vertebrata</taxon>
        <taxon>Euteleostomi</taxon>
        <taxon>Amphibia</taxon>
        <taxon>Batrachia</taxon>
        <taxon>Caudata</taxon>
        <taxon>Salamandroidea</taxon>
        <taxon>Salamandridae</taxon>
        <taxon>Pleurodelinae</taxon>
        <taxon>Pleurodeles</taxon>
    </lineage>
</organism>
<feature type="compositionally biased region" description="Basic and acidic residues" evidence="1">
    <location>
        <begin position="137"/>
        <end position="170"/>
    </location>
</feature>
<evidence type="ECO:0000313" key="2">
    <source>
        <dbReference type="EMBL" id="KAJ1125871.1"/>
    </source>
</evidence>
<reference evidence="2" key="1">
    <citation type="journal article" date="2022" name="bioRxiv">
        <title>Sequencing and chromosome-scale assembly of the giantPleurodeles waltlgenome.</title>
        <authorList>
            <person name="Brown T."/>
            <person name="Elewa A."/>
            <person name="Iarovenko S."/>
            <person name="Subramanian E."/>
            <person name="Araus A.J."/>
            <person name="Petzold A."/>
            <person name="Susuki M."/>
            <person name="Suzuki K.-i.T."/>
            <person name="Hayashi T."/>
            <person name="Toyoda A."/>
            <person name="Oliveira C."/>
            <person name="Osipova E."/>
            <person name="Leigh N.D."/>
            <person name="Simon A."/>
            <person name="Yun M.H."/>
        </authorList>
    </citation>
    <scope>NUCLEOTIDE SEQUENCE</scope>
    <source>
        <strain evidence="2">20211129_DDA</strain>
        <tissue evidence="2">Liver</tissue>
    </source>
</reference>
<evidence type="ECO:0000313" key="3">
    <source>
        <dbReference type="Proteomes" id="UP001066276"/>
    </source>
</evidence>
<proteinExistence type="predicted"/>
<dbReference type="EMBL" id="JANPWB010000011">
    <property type="protein sequence ID" value="KAJ1125871.1"/>
    <property type="molecule type" value="Genomic_DNA"/>
</dbReference>
<feature type="compositionally biased region" description="Basic and acidic residues" evidence="1">
    <location>
        <begin position="51"/>
        <end position="61"/>
    </location>
</feature>
<evidence type="ECO:0000256" key="1">
    <source>
        <dbReference type="SAM" id="MobiDB-lite"/>
    </source>
</evidence>
<keyword evidence="3" id="KW-1185">Reference proteome</keyword>
<sequence length="208" mass="23012">MNRLMTQQQSDTRPELPASSAEIINKAAWPPLEQLQTRFQDSSCQLTRIATDAETRRDRWPTPESSADQSQSSILSEQYRQDAKPHSSVDTTILIRDLLLPATAAELDCGPARPFSRPDPPSAAGASTPGQLPSVDQNHDRRRNEVDLRPAPESSADRSRNLTPQEECRHSARPYSYIDASKEDRDDKIDLFALGRPSGPPSADGARP</sequence>
<feature type="compositionally biased region" description="Polar residues" evidence="1">
    <location>
        <begin position="39"/>
        <end position="48"/>
    </location>
</feature>
<feature type="compositionally biased region" description="Low complexity" evidence="1">
    <location>
        <begin position="65"/>
        <end position="76"/>
    </location>
</feature>
<feature type="compositionally biased region" description="Basic and acidic residues" evidence="1">
    <location>
        <begin position="180"/>
        <end position="190"/>
    </location>
</feature>
<feature type="region of interest" description="Disordered" evidence="1">
    <location>
        <begin position="39"/>
        <end position="89"/>
    </location>
</feature>
<dbReference type="Proteomes" id="UP001066276">
    <property type="component" value="Chromosome 7"/>
</dbReference>
<feature type="region of interest" description="Disordered" evidence="1">
    <location>
        <begin position="1"/>
        <end position="22"/>
    </location>
</feature>